<feature type="compositionally biased region" description="Polar residues" evidence="8">
    <location>
        <begin position="1"/>
        <end position="12"/>
    </location>
</feature>
<keyword evidence="7" id="KW-0539">Nucleus</keyword>
<keyword evidence="5" id="KW-0653">Protein transport</keyword>
<dbReference type="InterPro" id="IPR007187">
    <property type="entry name" value="Nucleoporin_Nup133/Nup155_C"/>
</dbReference>
<evidence type="ECO:0000256" key="8">
    <source>
        <dbReference type="SAM" id="MobiDB-lite"/>
    </source>
</evidence>
<dbReference type="Pfam" id="PF08801">
    <property type="entry name" value="Nucleoporin_N"/>
    <property type="match status" value="1"/>
</dbReference>
<dbReference type="Gene3D" id="2.130.10.10">
    <property type="entry name" value="YVTN repeat-like/Quinoprotein amine dehydrogenase"/>
    <property type="match status" value="1"/>
</dbReference>
<evidence type="ECO:0000256" key="2">
    <source>
        <dbReference type="ARBA" id="ARBA00005569"/>
    </source>
</evidence>
<reference evidence="11 12" key="1">
    <citation type="submission" date="2024-08" db="EMBL/GenBank/DDBJ databases">
        <title>Insights into the chromosomal genome structure of Flemingia macrophylla.</title>
        <authorList>
            <person name="Ding Y."/>
            <person name="Zhao Y."/>
            <person name="Bi W."/>
            <person name="Wu M."/>
            <person name="Zhao G."/>
            <person name="Gong Y."/>
            <person name="Li W."/>
            <person name="Zhang P."/>
        </authorList>
    </citation>
    <scope>NUCLEOTIDE SEQUENCE [LARGE SCALE GENOMIC DNA]</scope>
    <source>
        <strain evidence="11">DYQJB</strain>
        <tissue evidence="11">Leaf</tissue>
    </source>
</reference>
<dbReference type="PANTHER" id="PTHR13405">
    <property type="entry name" value="NUCLEAR PORE COMPLEX PROTEIN NUP133"/>
    <property type="match status" value="1"/>
</dbReference>
<gene>
    <name evidence="11" type="ORF">Fmac_030462</name>
</gene>
<sequence>MFSCGTKKSNARSLRDQGRASTAPDSPVTPARTTISHSAAVPNRPATGTPAPWAPRLSVLARVPQANRSGKGDDADSTKPVFVGEFPQVVRDEQNILLHKRLPGEDRPCGGIDKSTSLAWIIFGSRIYLWSYLSPASSVKCVVLDIPLNDGELGKSDSVNWLLRVVNCDAASVGTNKVAKHCNSAAVVLCNCQTRAVIYWPDIYSQSQGPVTSLASVDELEAVLTPDGKGSFNRQRRQSKLGSSLNGLHKFNSVIASAVPGCKFECVALACSSSGELWQFQCTPAGILRRKVYEKMNFSPQWGESGQIVSNVGYPRSLTWCFPHHAIQESNRQFLVLTDHEIKCFRLEFGSDMPISKLWSQKIVGTDAEVGIKKDLAGQKRIWPLDMQVDDHGKVITVLVATFCNDRISSSSYMQYSLLTMQYKSGLGVETTDDRVLEKKAPIEVIMPKARVEDEDFLFSMRLQIGGRPSGSTVIISGDGTATVSHYYRNSTRLYQFDLPYDAGKVLDASILPSADDYEEGAWVVLTEKAGIWAIPEKAIILGGVEPPERSLSRKGSSNERSAQEEIRNLTFAVNVAPRRVSSEAWSAGDRQRMVLSGIARRTAQDEESEALLNNLFNEFLSSGQIDRSLEKLEISGSFERDGETNVFVPLSKSIIDTLAKHWTTTRGAEILAMAAVSRQLLEKQQKHQKFLHFLALSKCHEELCSKQRHALQIILEHGEKLSAMIQLRELQNLISQNRSTNVGSSNSNLDIQISGALWDMIQLVGERARRNTVLLMDRDNAEVFYSKVSDLEDLFYCLDAELEYVIRPEHPLGIQVQRACELSTACVTIIRTCFNYKNDNQLWYPPPEGLTPWYCQPVVRTGIWAVASVLLHLLNEISGLDKTAKIDLYNHLEALAEVLLEAYSGAVTAKNECGEEHKGLLNEYWERRDTLLGSLYQKVKELEDILKDSIDGVGEQNEEAIMKVTSHLLSIAKRHGCYKVMWTICCDVNDSELLRKIMGESLGPNGGFSYYVFKKLHESRQFSELLRLGEEFPEELSIFLKEHPDLIWLHELFLHQFFSASEKLHALALSQSMQSTSVAEEEGEHMYMKIKLKLSDRKNLLYLSKIAAFAAGGKDTQVKVDRIEADLKILKLQEEVLKRLPSIQDTQLFEDQLLHPEDLIKLCLEGEDPELSLWAFDVFAWTSSSFRKIHRKLLEDCWKKAASEDDWSKFHDSYGAEGWSDQEIQQNLKNTILFQASSRCYGPLSETYEEGFDQVLPVRQENMETSSLGDMGSSVETILMQHKDFPVAGKLMLMAVMLGSEYGGDIKIEEGPSPME</sequence>
<dbReference type="InterPro" id="IPR037624">
    <property type="entry name" value="Nup133-like"/>
</dbReference>
<comment type="subcellular location">
    <subcellularLocation>
        <location evidence="1">Nucleus envelope</location>
    </subcellularLocation>
</comment>
<feature type="domain" description="Nucleoporin Nup133/Nup155-like N-terminal" evidence="10">
    <location>
        <begin position="77"/>
        <end position="533"/>
    </location>
</feature>
<accession>A0ABD1KZA3</accession>
<feature type="region of interest" description="Disordered" evidence="8">
    <location>
        <begin position="1"/>
        <end position="56"/>
    </location>
</feature>
<evidence type="ECO:0000313" key="12">
    <source>
        <dbReference type="Proteomes" id="UP001603857"/>
    </source>
</evidence>
<comment type="similarity">
    <text evidence="2">Belongs to the nucleoporin Nup133 family.</text>
</comment>
<evidence type="ECO:0000256" key="4">
    <source>
        <dbReference type="ARBA" id="ARBA00022816"/>
    </source>
</evidence>
<keyword evidence="4" id="KW-0509">mRNA transport</keyword>
<dbReference type="Proteomes" id="UP001603857">
    <property type="component" value="Unassembled WGS sequence"/>
</dbReference>
<dbReference type="PANTHER" id="PTHR13405:SF11">
    <property type="entry name" value="NUCLEAR PORE COMPLEX PROTEIN NUP133"/>
    <property type="match status" value="1"/>
</dbReference>
<dbReference type="InterPro" id="IPR014908">
    <property type="entry name" value="Nucleoporin_Nup133/Nup155_N"/>
</dbReference>
<feature type="domain" description="Nucleoporin Nup133/Nup155-like C-terminal" evidence="9">
    <location>
        <begin position="1008"/>
        <end position="1142"/>
    </location>
</feature>
<organism evidence="11 12">
    <name type="scientific">Flemingia macrophylla</name>
    <dbReference type="NCBI Taxonomy" id="520843"/>
    <lineage>
        <taxon>Eukaryota</taxon>
        <taxon>Viridiplantae</taxon>
        <taxon>Streptophyta</taxon>
        <taxon>Embryophyta</taxon>
        <taxon>Tracheophyta</taxon>
        <taxon>Spermatophyta</taxon>
        <taxon>Magnoliopsida</taxon>
        <taxon>eudicotyledons</taxon>
        <taxon>Gunneridae</taxon>
        <taxon>Pentapetalae</taxon>
        <taxon>rosids</taxon>
        <taxon>fabids</taxon>
        <taxon>Fabales</taxon>
        <taxon>Fabaceae</taxon>
        <taxon>Papilionoideae</taxon>
        <taxon>50 kb inversion clade</taxon>
        <taxon>NPAAA clade</taxon>
        <taxon>indigoferoid/millettioid clade</taxon>
        <taxon>Phaseoleae</taxon>
        <taxon>Flemingia</taxon>
    </lineage>
</organism>
<protein>
    <recommendedName>
        <fullName evidence="13">Nuclear pore complex protein NUP133</fullName>
    </recommendedName>
</protein>
<evidence type="ECO:0000256" key="7">
    <source>
        <dbReference type="ARBA" id="ARBA00023242"/>
    </source>
</evidence>
<keyword evidence="12" id="KW-1185">Reference proteome</keyword>
<dbReference type="EMBL" id="JBGMDY010000011">
    <property type="protein sequence ID" value="KAL2316586.1"/>
    <property type="molecule type" value="Genomic_DNA"/>
</dbReference>
<dbReference type="Gene3D" id="1.20.58.1380">
    <property type="match status" value="1"/>
</dbReference>
<dbReference type="GO" id="GO:0005643">
    <property type="term" value="C:nuclear pore"/>
    <property type="evidence" value="ECO:0007669"/>
    <property type="project" value="UniProtKB-ARBA"/>
</dbReference>
<dbReference type="Pfam" id="PF03177">
    <property type="entry name" value="Nucleoporin_C"/>
    <property type="match status" value="1"/>
</dbReference>
<dbReference type="SUPFAM" id="SSF117289">
    <property type="entry name" value="Nucleoporin domain"/>
    <property type="match status" value="1"/>
</dbReference>
<evidence type="ECO:0000256" key="5">
    <source>
        <dbReference type="ARBA" id="ARBA00022927"/>
    </source>
</evidence>
<name>A0ABD1KZA3_9FABA</name>
<evidence type="ECO:0000259" key="9">
    <source>
        <dbReference type="Pfam" id="PF03177"/>
    </source>
</evidence>
<comment type="caution">
    <text evidence="11">The sequence shown here is derived from an EMBL/GenBank/DDBJ whole genome shotgun (WGS) entry which is preliminary data.</text>
</comment>
<evidence type="ECO:0000313" key="11">
    <source>
        <dbReference type="EMBL" id="KAL2316586.1"/>
    </source>
</evidence>
<dbReference type="InterPro" id="IPR015943">
    <property type="entry name" value="WD40/YVTN_repeat-like_dom_sf"/>
</dbReference>
<evidence type="ECO:0008006" key="13">
    <source>
        <dbReference type="Google" id="ProtNLM"/>
    </source>
</evidence>
<keyword evidence="6" id="KW-0811">Translocation</keyword>
<dbReference type="GO" id="GO:0051028">
    <property type="term" value="P:mRNA transport"/>
    <property type="evidence" value="ECO:0007669"/>
    <property type="project" value="UniProtKB-KW"/>
</dbReference>
<dbReference type="FunFam" id="1.20.58.1380:FF:000005">
    <property type="entry name" value="Nuclear pore complex protein NUP133"/>
    <property type="match status" value="1"/>
</dbReference>
<evidence type="ECO:0000256" key="6">
    <source>
        <dbReference type="ARBA" id="ARBA00023010"/>
    </source>
</evidence>
<keyword evidence="3" id="KW-0813">Transport</keyword>
<evidence type="ECO:0000256" key="1">
    <source>
        <dbReference type="ARBA" id="ARBA00004259"/>
    </source>
</evidence>
<evidence type="ECO:0000256" key="3">
    <source>
        <dbReference type="ARBA" id="ARBA00022448"/>
    </source>
</evidence>
<proteinExistence type="inferred from homology"/>
<evidence type="ECO:0000259" key="10">
    <source>
        <dbReference type="Pfam" id="PF08801"/>
    </source>
</evidence>
<dbReference type="GO" id="GO:0015031">
    <property type="term" value="P:protein transport"/>
    <property type="evidence" value="ECO:0007669"/>
    <property type="project" value="UniProtKB-KW"/>
</dbReference>